<name>A0ABR8Q6H5_9CLOT</name>
<comment type="caution">
    <text evidence="1">The sequence shown here is derived from an EMBL/GenBank/DDBJ whole genome shotgun (WGS) entry which is preliminary data.</text>
</comment>
<evidence type="ECO:0000313" key="1">
    <source>
        <dbReference type="EMBL" id="MBD7916017.1"/>
    </source>
</evidence>
<protein>
    <recommendedName>
        <fullName evidence="3">Lipoprotein</fullName>
    </recommendedName>
</protein>
<keyword evidence="2" id="KW-1185">Reference proteome</keyword>
<accession>A0ABR8Q6H5</accession>
<dbReference type="Proteomes" id="UP000640335">
    <property type="component" value="Unassembled WGS sequence"/>
</dbReference>
<gene>
    <name evidence="1" type="ORF">H9660_12755</name>
</gene>
<evidence type="ECO:0000313" key="2">
    <source>
        <dbReference type="Proteomes" id="UP000640335"/>
    </source>
</evidence>
<proteinExistence type="predicted"/>
<dbReference type="RefSeq" id="WP_191750765.1">
    <property type="nucleotide sequence ID" value="NZ_JACSQZ010000055.1"/>
</dbReference>
<evidence type="ECO:0008006" key="3">
    <source>
        <dbReference type="Google" id="ProtNLM"/>
    </source>
</evidence>
<organism evidence="1 2">
    <name type="scientific">Clostridium gallinarum</name>
    <dbReference type="NCBI Taxonomy" id="2762246"/>
    <lineage>
        <taxon>Bacteria</taxon>
        <taxon>Bacillati</taxon>
        <taxon>Bacillota</taxon>
        <taxon>Clostridia</taxon>
        <taxon>Eubacteriales</taxon>
        <taxon>Clostridiaceae</taxon>
        <taxon>Clostridium</taxon>
    </lineage>
</organism>
<reference evidence="1 2" key="1">
    <citation type="submission" date="2020-08" db="EMBL/GenBank/DDBJ databases">
        <title>A Genomic Blueprint of the Chicken Gut Microbiome.</title>
        <authorList>
            <person name="Gilroy R."/>
            <person name="Ravi A."/>
            <person name="Getino M."/>
            <person name="Pursley I."/>
            <person name="Horton D.L."/>
            <person name="Alikhan N.-F."/>
            <person name="Baker D."/>
            <person name="Gharbi K."/>
            <person name="Hall N."/>
            <person name="Watson M."/>
            <person name="Adriaenssens E.M."/>
            <person name="Foster-Nyarko E."/>
            <person name="Jarju S."/>
            <person name="Secka A."/>
            <person name="Antonio M."/>
            <person name="Oren A."/>
            <person name="Chaudhuri R."/>
            <person name="La Ragione R.M."/>
            <person name="Hildebrand F."/>
            <person name="Pallen M.J."/>
        </authorList>
    </citation>
    <scope>NUCLEOTIDE SEQUENCE [LARGE SCALE GENOMIC DNA]</scope>
    <source>
        <strain evidence="1 2">Sa3CUN1</strain>
    </source>
</reference>
<dbReference type="EMBL" id="JACSQZ010000055">
    <property type="protein sequence ID" value="MBD7916017.1"/>
    <property type="molecule type" value="Genomic_DNA"/>
</dbReference>
<sequence>MKKIFSLIMEILLSIVLISCNTTKVLEENTKENNESSKYIITERNVENNIKDSRIYPRFYYDNILYVNMIPSKNGDPLSNFNLYFLDNEEAFKKVEEEKFTEEEIDFLNNFNGDSGSGIYMVDSSKLSERKFYYIDIINKTKFELRGFEKDYSNIEYKFKRFIEYGFSVPNNDNYYIQNYLATKNEANSPADEFIIIDIKNQRYYLSNNDKKIKSFYYDNNLNLIIGIDEAGTMYQIILDENGVNFEEYKSIDTEKLNLNGRKLNFVSKLSNDKLLFNIGETKYIKDNDGVDIVYTFESVIYNIKSGEINYLDKEKSIAGKFNSKFYDIYYKDERYLGEISEDGNITLVYKLNDQEEYIYNYVLSNKEGTKIFLTKLKYSKEILKNPDKPIADEEIKYSILEIEER</sequence>